<feature type="non-terminal residue" evidence="2">
    <location>
        <position position="1"/>
    </location>
</feature>
<dbReference type="GO" id="GO:0004540">
    <property type="term" value="F:RNA nuclease activity"/>
    <property type="evidence" value="ECO:0007669"/>
    <property type="project" value="InterPro"/>
</dbReference>
<sequence>AGTGVEPVYVMLNDPLDSGRFTRKQLDKKYLKHASDFGIDDTKKNRETLTKFRDVIEAHLIDKETIKKGTYLPEKDSEVFFNSKTNNVVILNKDGNFVSGWKLTPGTPQYDVYTKTGNLK</sequence>
<proteinExistence type="predicted"/>
<dbReference type="Gene3D" id="3.10.450.200">
    <property type="match status" value="1"/>
</dbReference>
<evidence type="ECO:0000313" key="2">
    <source>
        <dbReference type="EMBL" id="EBP6929406.1"/>
    </source>
</evidence>
<feature type="domain" description="Colicin D C-terminal" evidence="1">
    <location>
        <begin position="25"/>
        <end position="104"/>
    </location>
</feature>
<dbReference type="InterPro" id="IPR024440">
    <property type="entry name" value="ColicinD_C"/>
</dbReference>
<dbReference type="InterPro" id="IPR037178">
    <property type="entry name" value="ColicinD_C_sf"/>
</dbReference>
<protein>
    <submittedName>
        <fullName evidence="2">Pyocin</fullName>
    </submittedName>
</protein>
<accession>A0A5U3SYA9</accession>
<organism evidence="2">
    <name type="scientific">Salmonella enterica</name>
    <name type="common">Salmonella choleraesuis</name>
    <dbReference type="NCBI Taxonomy" id="28901"/>
    <lineage>
        <taxon>Bacteria</taxon>
        <taxon>Pseudomonadati</taxon>
        <taxon>Pseudomonadota</taxon>
        <taxon>Gammaproteobacteria</taxon>
        <taxon>Enterobacterales</taxon>
        <taxon>Enterobacteriaceae</taxon>
        <taxon>Salmonella</taxon>
    </lineage>
</organism>
<dbReference type="EMBL" id="AAGMQK010000052">
    <property type="protein sequence ID" value="EBP6929406.1"/>
    <property type="molecule type" value="Genomic_DNA"/>
</dbReference>
<name>A0A5U3SYA9_SALER</name>
<evidence type="ECO:0000259" key="1">
    <source>
        <dbReference type="Pfam" id="PF11429"/>
    </source>
</evidence>
<reference evidence="2" key="1">
    <citation type="submission" date="2018-07" db="EMBL/GenBank/DDBJ databases">
        <authorList>
            <consortium name="GenomeTrakr network: Whole genome sequencing for foodborne pathogen traceback"/>
        </authorList>
    </citation>
    <scope>NUCLEOTIDE SEQUENCE</scope>
    <source>
        <strain evidence="2">CFSAN029940</strain>
    </source>
</reference>
<gene>
    <name evidence="2" type="ORF">ACY70_25440</name>
</gene>
<dbReference type="InterPro" id="IPR038233">
    <property type="entry name" value="Colicin_D/E5_nuclease"/>
</dbReference>
<dbReference type="SUPFAM" id="SSF102824">
    <property type="entry name" value="Colicin D/E5 nuclease domain"/>
    <property type="match status" value="1"/>
</dbReference>
<dbReference type="Pfam" id="PF11429">
    <property type="entry name" value="Colicin_D"/>
    <property type="match status" value="1"/>
</dbReference>
<comment type="caution">
    <text evidence="2">The sequence shown here is derived from an EMBL/GenBank/DDBJ whole genome shotgun (WGS) entry which is preliminary data.</text>
</comment>
<dbReference type="AlphaFoldDB" id="A0A5U3SYA9"/>